<geneLocation type="plasmid" evidence="1 2">
    <name>pTbrSNM4-1b</name>
</geneLocation>
<reference evidence="1 2" key="1">
    <citation type="journal article" date="2022" name="Microbiol. Resour. Announc.">
        <title>Complete Genome Sequences of Thermus Strains Isolated from Senami Hot Spring in Japan.</title>
        <authorList>
            <person name="Miyazaki K."/>
        </authorList>
    </citation>
    <scope>NUCLEOTIDE SEQUENCE [LARGE SCALE GENOMIC DNA]</scope>
    <source>
        <strain evidence="1 2">SNM4-1</strain>
        <plasmid evidence="1 2">pTbrSNM4-1b</plasmid>
    </source>
</reference>
<dbReference type="RefSeq" id="WP_162493680.1">
    <property type="nucleotide sequence ID" value="NZ_CP016313.1"/>
</dbReference>
<evidence type="ECO:0000313" key="2">
    <source>
        <dbReference type="Proteomes" id="UP000831120"/>
    </source>
</evidence>
<dbReference type="EMBL" id="AP025594">
    <property type="protein sequence ID" value="BDG17596.1"/>
    <property type="molecule type" value="Genomic_DNA"/>
</dbReference>
<protein>
    <submittedName>
        <fullName evidence="1">Uncharacterized protein</fullName>
    </submittedName>
</protein>
<organism evidence="1 2">
    <name type="scientific">Thermus brockianus</name>
    <dbReference type="NCBI Taxonomy" id="56956"/>
    <lineage>
        <taxon>Bacteria</taxon>
        <taxon>Thermotogati</taxon>
        <taxon>Deinococcota</taxon>
        <taxon>Deinococci</taxon>
        <taxon>Thermales</taxon>
        <taxon>Thermaceae</taxon>
        <taxon>Thermus</taxon>
    </lineage>
</organism>
<keyword evidence="1" id="KW-0614">Plasmid</keyword>
<keyword evidence="2" id="KW-1185">Reference proteome</keyword>
<evidence type="ECO:0000313" key="1">
    <source>
        <dbReference type="EMBL" id="BDG17596.1"/>
    </source>
</evidence>
<gene>
    <name evidence="1" type="ORF">TbrSNM41_23300</name>
</gene>
<name>A0ABN6NJ25_THEBO</name>
<proteinExistence type="predicted"/>
<sequence>MRLPGRQGGIFAYWGRPCPSPGEDLGYLAAVGFLEAGKLPLNVGDPELLPRQGRPEGSFRVAPFRPKLFQMGQHALVLLQGL</sequence>
<accession>A0ABN6NJ25</accession>
<dbReference type="Proteomes" id="UP000831120">
    <property type="component" value="Plasmid pTbrSNM4-1b"/>
</dbReference>